<dbReference type="InterPro" id="IPR032477">
    <property type="entry name" value="Glyco_hydro_64"/>
</dbReference>
<dbReference type="InterPro" id="IPR037398">
    <property type="entry name" value="Glyco_hydro_64_fam"/>
</dbReference>
<gene>
    <name evidence="3" type="ORF">FHL15_003109</name>
</gene>
<proteinExistence type="predicted"/>
<protein>
    <recommendedName>
        <fullName evidence="2">GH64 domain-containing protein</fullName>
    </recommendedName>
</protein>
<feature type="chain" id="PRO_5021826039" description="GH64 domain-containing protein" evidence="1">
    <location>
        <begin position="22"/>
        <end position="432"/>
    </location>
</feature>
<dbReference type="Pfam" id="PF16483">
    <property type="entry name" value="Glyco_hydro_64"/>
    <property type="match status" value="1"/>
</dbReference>
<feature type="signal peptide" evidence="1">
    <location>
        <begin position="1"/>
        <end position="21"/>
    </location>
</feature>
<dbReference type="Gene3D" id="2.60.110.10">
    <property type="entry name" value="Thaumatin"/>
    <property type="match status" value="1"/>
</dbReference>
<feature type="domain" description="GH64" evidence="2">
    <location>
        <begin position="52"/>
        <end position="415"/>
    </location>
</feature>
<keyword evidence="4" id="KW-1185">Reference proteome</keyword>
<reference evidence="4" key="1">
    <citation type="submission" date="2019-06" db="EMBL/GenBank/DDBJ databases">
        <title>Draft genome sequence of the griseofulvin-producing fungus Xylaria cubensis strain G536.</title>
        <authorList>
            <person name="Mead M.E."/>
            <person name="Raja H.A."/>
            <person name="Steenwyk J.L."/>
            <person name="Knowles S.L."/>
            <person name="Oberlies N.H."/>
            <person name="Rokas A."/>
        </authorList>
    </citation>
    <scope>NUCLEOTIDE SEQUENCE [LARGE SCALE GENOMIC DNA]</scope>
    <source>
        <strain evidence="4">G536</strain>
    </source>
</reference>
<organism evidence="3 4">
    <name type="scientific">Xylaria flabelliformis</name>
    <dbReference type="NCBI Taxonomy" id="2512241"/>
    <lineage>
        <taxon>Eukaryota</taxon>
        <taxon>Fungi</taxon>
        <taxon>Dikarya</taxon>
        <taxon>Ascomycota</taxon>
        <taxon>Pezizomycotina</taxon>
        <taxon>Sordariomycetes</taxon>
        <taxon>Xylariomycetidae</taxon>
        <taxon>Xylariales</taxon>
        <taxon>Xylariaceae</taxon>
        <taxon>Xylaria</taxon>
    </lineage>
</organism>
<accession>A0A553I701</accession>
<dbReference type="PANTHER" id="PTHR38165">
    <property type="match status" value="1"/>
</dbReference>
<evidence type="ECO:0000256" key="1">
    <source>
        <dbReference type="SAM" id="SignalP"/>
    </source>
</evidence>
<evidence type="ECO:0000259" key="2">
    <source>
        <dbReference type="PROSITE" id="PS52006"/>
    </source>
</evidence>
<dbReference type="InterPro" id="IPR037176">
    <property type="entry name" value="Osmotin/thaumatin-like_sf"/>
</dbReference>
<dbReference type="Gene3D" id="3.30.920.50">
    <property type="entry name" value="Beta-1,3-glucanase, C-terminal domain"/>
    <property type="match status" value="1"/>
</dbReference>
<dbReference type="PANTHER" id="PTHR38165:SF1">
    <property type="entry name" value="GLUCANASE B"/>
    <property type="match status" value="1"/>
</dbReference>
<sequence>MRGLFGLAAASVAAFITGSLARPLIVHPGTLNDIVITEHNTINSTSKIQAAAGNNPLQVEIVNNFGSNQMYLYITGTDSNGVACFVGPDGSFFYPDAGGSAVPVAISGDFKTPLGGMGSTTTLTIPDFLISSRIWVAEGELQFFTLLNDLGKSAIVEPSVSNPLDPSASIKWGFVEFNWDNDEIYANISYVDWVGISMGMALTLGTGEMQVVKGLVAGAVQNICNDLNTQNGKDNAGWDKLCMTDGSGEALRALSPNLMIASNPTWQADYYNAYIDQVWSQYANEDLTINTQSGAGNVACRVTDNALNCAGDNRAYPKPTIADIYGCNSGPFAIIDSDNDVHRAIVPRLCAAFNRSTLLLDGGNVQPSLSADSYYTVDPTSHYSRIVHNYEQDGLGYAFSYDDVNPEGENAAGTVAGSGPTLLRVTAGGWSD</sequence>
<evidence type="ECO:0000313" key="3">
    <source>
        <dbReference type="EMBL" id="TRX95967.1"/>
    </source>
</evidence>
<dbReference type="OrthoDB" id="10058186at2759"/>
<dbReference type="InterPro" id="IPR042517">
    <property type="entry name" value="Glyco_hydro_64_N_2"/>
</dbReference>
<dbReference type="EMBL" id="VFLP01000013">
    <property type="protein sequence ID" value="TRX95967.1"/>
    <property type="molecule type" value="Genomic_DNA"/>
</dbReference>
<keyword evidence="1" id="KW-0732">Signal</keyword>
<evidence type="ECO:0000313" key="4">
    <source>
        <dbReference type="Proteomes" id="UP000319160"/>
    </source>
</evidence>
<comment type="caution">
    <text evidence="3">The sequence shown here is derived from an EMBL/GenBank/DDBJ whole genome shotgun (WGS) entry which is preliminary data.</text>
</comment>
<name>A0A553I701_9PEZI</name>
<dbReference type="PROSITE" id="PS52006">
    <property type="entry name" value="GH64"/>
    <property type="match status" value="1"/>
</dbReference>
<dbReference type="Proteomes" id="UP000319160">
    <property type="component" value="Unassembled WGS sequence"/>
</dbReference>
<dbReference type="AlphaFoldDB" id="A0A553I701"/>